<dbReference type="Gene3D" id="1.20.1070.10">
    <property type="entry name" value="Rhodopsin 7-helix transmembrane proteins"/>
    <property type="match status" value="1"/>
</dbReference>
<gene>
    <name evidence="8" type="ORF">PMAYCL1PPCAC_28791</name>
</gene>
<dbReference type="Proteomes" id="UP001328107">
    <property type="component" value="Unassembled WGS sequence"/>
</dbReference>
<dbReference type="PROSITE" id="PS50262">
    <property type="entry name" value="G_PROTEIN_RECEP_F1_2"/>
    <property type="match status" value="1"/>
</dbReference>
<name>A0AAN5D842_9BILA</name>
<feature type="transmembrane region" description="Helical" evidence="6">
    <location>
        <begin position="130"/>
        <end position="149"/>
    </location>
</feature>
<evidence type="ECO:0000256" key="3">
    <source>
        <dbReference type="ARBA" id="ARBA00022692"/>
    </source>
</evidence>
<dbReference type="AlphaFoldDB" id="A0AAN5D842"/>
<feature type="transmembrane region" description="Helical" evidence="6">
    <location>
        <begin position="42"/>
        <end position="63"/>
    </location>
</feature>
<evidence type="ECO:0000256" key="1">
    <source>
        <dbReference type="ARBA" id="ARBA00004141"/>
    </source>
</evidence>
<dbReference type="PANTHER" id="PTHR22945:SF40">
    <property type="entry name" value="SERPENTINE RECEPTOR, CLASS D (DELTA)-RELATED"/>
    <property type="match status" value="1"/>
</dbReference>
<dbReference type="PRINTS" id="PR00237">
    <property type="entry name" value="GPCRRHODOPSN"/>
</dbReference>
<dbReference type="InterPro" id="IPR017452">
    <property type="entry name" value="GPCR_Rhodpsn_7TM"/>
</dbReference>
<evidence type="ECO:0000313" key="9">
    <source>
        <dbReference type="Proteomes" id="UP001328107"/>
    </source>
</evidence>
<feature type="domain" description="G-protein coupled receptors family 1 profile" evidence="7">
    <location>
        <begin position="22"/>
        <end position="282"/>
    </location>
</feature>
<evidence type="ECO:0000256" key="4">
    <source>
        <dbReference type="ARBA" id="ARBA00022989"/>
    </source>
</evidence>
<keyword evidence="3 6" id="KW-0812">Transmembrane</keyword>
<keyword evidence="9" id="KW-1185">Reference proteome</keyword>
<accession>A0AAN5D842</accession>
<dbReference type="EMBL" id="BTRK01000006">
    <property type="protein sequence ID" value="GMR58596.1"/>
    <property type="molecule type" value="Genomic_DNA"/>
</dbReference>
<sequence length="291" mass="32756">MTVLDVISIVIHSSTGIIGIIGNIAILAAIKFKSPKNLKSYSILLANCALIDIVACASTSLTIERMIAFTDVTANIYLGPCSFVSGMFCHVLHSVMLQTNTHSLFLIVIAFCYRYYVIGRQAPSPLKVKALCIVIYIPTLIVVMIGLFINDSSESVREAFRIHHPDHELDNYVLEGHVDVGIRLSSVIIQIYMIVPVIPLLVIVFVVIRKLKEREEVMTTKTKEMHKSLVKVLSFQASLPIFFFLSTFCYVLVKRKICNFIVLEYAITWFHPFMPSLAPLITLFNVKPFKK</sequence>
<keyword evidence="5 6" id="KW-0472">Membrane</keyword>
<feature type="transmembrane region" description="Helical" evidence="6">
    <location>
        <begin position="229"/>
        <end position="253"/>
    </location>
</feature>
<dbReference type="InterPro" id="IPR000276">
    <property type="entry name" value="GPCR_Rhodpsn"/>
</dbReference>
<evidence type="ECO:0000259" key="7">
    <source>
        <dbReference type="PROSITE" id="PS50262"/>
    </source>
</evidence>
<comment type="subcellular location">
    <subcellularLocation>
        <location evidence="1">Membrane</location>
        <topology evidence="1">Multi-pass membrane protein</topology>
    </subcellularLocation>
</comment>
<proteinExistence type="inferred from homology"/>
<evidence type="ECO:0000256" key="5">
    <source>
        <dbReference type="ARBA" id="ARBA00023136"/>
    </source>
</evidence>
<organism evidence="8 9">
    <name type="scientific">Pristionchus mayeri</name>
    <dbReference type="NCBI Taxonomy" id="1317129"/>
    <lineage>
        <taxon>Eukaryota</taxon>
        <taxon>Metazoa</taxon>
        <taxon>Ecdysozoa</taxon>
        <taxon>Nematoda</taxon>
        <taxon>Chromadorea</taxon>
        <taxon>Rhabditida</taxon>
        <taxon>Rhabditina</taxon>
        <taxon>Diplogasteromorpha</taxon>
        <taxon>Diplogasteroidea</taxon>
        <taxon>Neodiplogasteridae</taxon>
        <taxon>Pristionchus</taxon>
    </lineage>
</organism>
<dbReference type="InterPro" id="IPR050920">
    <property type="entry name" value="Nematode_rcpt-like_delta"/>
</dbReference>
<dbReference type="InterPro" id="IPR019421">
    <property type="entry name" value="7TM_GPCR_serpentine_rcpt_Srd"/>
</dbReference>
<reference evidence="9" key="1">
    <citation type="submission" date="2022-10" db="EMBL/GenBank/DDBJ databases">
        <title>Genome assembly of Pristionchus species.</title>
        <authorList>
            <person name="Yoshida K."/>
            <person name="Sommer R.J."/>
        </authorList>
    </citation>
    <scope>NUCLEOTIDE SEQUENCE [LARGE SCALE GENOMIC DNA]</scope>
    <source>
        <strain evidence="9">RS5460</strain>
    </source>
</reference>
<protein>
    <recommendedName>
        <fullName evidence="7">G-protein coupled receptors family 1 profile domain-containing protein</fullName>
    </recommendedName>
</protein>
<evidence type="ECO:0000256" key="6">
    <source>
        <dbReference type="SAM" id="Phobius"/>
    </source>
</evidence>
<feature type="transmembrane region" description="Helical" evidence="6">
    <location>
        <begin position="6"/>
        <end position="30"/>
    </location>
</feature>
<comment type="similarity">
    <text evidence="2">Belongs to the nematode receptor-like protein srd family.</text>
</comment>
<feature type="transmembrane region" description="Helical" evidence="6">
    <location>
        <begin position="265"/>
        <end position="286"/>
    </location>
</feature>
<evidence type="ECO:0000256" key="2">
    <source>
        <dbReference type="ARBA" id="ARBA00009166"/>
    </source>
</evidence>
<dbReference type="PANTHER" id="PTHR22945">
    <property type="entry name" value="SERPENTINE RECEPTOR, CLASS D DELTA"/>
    <property type="match status" value="1"/>
</dbReference>
<comment type="caution">
    <text evidence="8">The sequence shown here is derived from an EMBL/GenBank/DDBJ whole genome shotgun (WGS) entry which is preliminary data.</text>
</comment>
<evidence type="ECO:0000313" key="8">
    <source>
        <dbReference type="EMBL" id="GMR58596.1"/>
    </source>
</evidence>
<dbReference type="Pfam" id="PF10317">
    <property type="entry name" value="7TM_GPCR_Srd"/>
    <property type="match status" value="1"/>
</dbReference>
<feature type="transmembrane region" description="Helical" evidence="6">
    <location>
        <begin position="187"/>
        <end position="208"/>
    </location>
</feature>
<keyword evidence="4 6" id="KW-1133">Transmembrane helix</keyword>
<dbReference type="GO" id="GO:0016020">
    <property type="term" value="C:membrane"/>
    <property type="evidence" value="ECO:0007669"/>
    <property type="project" value="UniProtKB-SubCell"/>
</dbReference>
<dbReference type="GO" id="GO:0004930">
    <property type="term" value="F:G protein-coupled receptor activity"/>
    <property type="evidence" value="ECO:0007669"/>
    <property type="project" value="InterPro"/>
</dbReference>
<feature type="transmembrane region" description="Helical" evidence="6">
    <location>
        <begin position="101"/>
        <end position="118"/>
    </location>
</feature>
<dbReference type="SUPFAM" id="SSF81321">
    <property type="entry name" value="Family A G protein-coupled receptor-like"/>
    <property type="match status" value="1"/>
</dbReference>